<dbReference type="SUPFAM" id="SSF56784">
    <property type="entry name" value="HAD-like"/>
    <property type="match status" value="1"/>
</dbReference>
<name>A0ABQ6FM55_9CHLR</name>
<reference evidence="1 2" key="1">
    <citation type="submission" date="2023-02" db="EMBL/GenBank/DDBJ databases">
        <title>Dictyobacter halimunensis sp. nov., a new member of the class Ktedonobacteria from forest soil in a geothermal area.</title>
        <authorList>
            <person name="Rachmania M.K."/>
            <person name="Ningsih F."/>
            <person name="Sakai Y."/>
            <person name="Yabe S."/>
            <person name="Yokota A."/>
            <person name="Sjamsuridzal W."/>
        </authorList>
    </citation>
    <scope>NUCLEOTIDE SEQUENCE [LARGE SCALE GENOMIC DNA]</scope>
    <source>
        <strain evidence="1 2">S3.2.2.5</strain>
    </source>
</reference>
<dbReference type="InterPro" id="IPR036412">
    <property type="entry name" value="HAD-like_sf"/>
</dbReference>
<dbReference type="InterPro" id="IPR050155">
    <property type="entry name" value="HAD-like_hydrolase_sf"/>
</dbReference>
<comment type="caution">
    <text evidence="1">The sequence shown here is derived from an EMBL/GenBank/DDBJ whole genome shotgun (WGS) entry which is preliminary data.</text>
</comment>
<protein>
    <submittedName>
        <fullName evidence="1">Phosphonoacetaldehyde hydrolase</fullName>
    </submittedName>
</protein>
<keyword evidence="1" id="KW-0378">Hydrolase</keyword>
<dbReference type="Pfam" id="PF00702">
    <property type="entry name" value="Hydrolase"/>
    <property type="match status" value="1"/>
</dbReference>
<sequence length="227" mass="24734">MGPIQLVVFDMAGTTVDDTGNRVLTSLIETTRIHDLPGTPEELNEMMGMNKREVFETLAARQLCGFSEASHQLAQEALATFVDQMKAAYSQHVAPIAGAEETFAFLKQRGIKVALDTGFDAVIGGIILDRLNWLGRYVDCAVFSSDVPRGRPAPFLIFRAMERLDVQDVRQVMKLGDSPADLDEGSNAGCAEVIGVLSGAHTAETLGRYRHTRLIPNVAELPALFTK</sequence>
<evidence type="ECO:0000313" key="2">
    <source>
        <dbReference type="Proteomes" id="UP001344906"/>
    </source>
</evidence>
<dbReference type="PANTHER" id="PTHR43434">
    <property type="entry name" value="PHOSPHOGLYCOLATE PHOSPHATASE"/>
    <property type="match status" value="1"/>
</dbReference>
<gene>
    <name evidence="1" type="ORF">KDH_04870</name>
</gene>
<dbReference type="SFLD" id="SFLDS00003">
    <property type="entry name" value="Haloacid_Dehalogenase"/>
    <property type="match status" value="1"/>
</dbReference>
<dbReference type="RefSeq" id="WP_338247346.1">
    <property type="nucleotide sequence ID" value="NZ_BSRI01000001.1"/>
</dbReference>
<dbReference type="EMBL" id="BSRI01000001">
    <property type="protein sequence ID" value="GLV53635.1"/>
    <property type="molecule type" value="Genomic_DNA"/>
</dbReference>
<dbReference type="GO" id="GO:0016787">
    <property type="term" value="F:hydrolase activity"/>
    <property type="evidence" value="ECO:0007669"/>
    <property type="project" value="UniProtKB-KW"/>
</dbReference>
<dbReference type="Gene3D" id="1.10.150.240">
    <property type="entry name" value="Putative phosphatase, domain 2"/>
    <property type="match status" value="1"/>
</dbReference>
<dbReference type="InterPro" id="IPR023198">
    <property type="entry name" value="PGP-like_dom2"/>
</dbReference>
<keyword evidence="2" id="KW-1185">Reference proteome</keyword>
<dbReference type="PANTHER" id="PTHR43434:SF19">
    <property type="entry name" value="PHOSPHONOACETALDEHYDE HYDROLASE"/>
    <property type="match status" value="1"/>
</dbReference>
<dbReference type="Proteomes" id="UP001344906">
    <property type="component" value="Unassembled WGS sequence"/>
</dbReference>
<dbReference type="InterPro" id="IPR023214">
    <property type="entry name" value="HAD_sf"/>
</dbReference>
<accession>A0ABQ6FM55</accession>
<dbReference type="Gene3D" id="3.40.50.1000">
    <property type="entry name" value="HAD superfamily/HAD-like"/>
    <property type="match status" value="1"/>
</dbReference>
<dbReference type="SFLD" id="SFLDG01129">
    <property type="entry name" value="C1.5:_HAD__Beta-PGM__Phosphata"/>
    <property type="match status" value="1"/>
</dbReference>
<evidence type="ECO:0000313" key="1">
    <source>
        <dbReference type="EMBL" id="GLV53635.1"/>
    </source>
</evidence>
<organism evidence="1 2">
    <name type="scientific">Dictyobacter halimunensis</name>
    <dbReference type="NCBI Taxonomy" id="3026934"/>
    <lineage>
        <taxon>Bacteria</taxon>
        <taxon>Bacillati</taxon>
        <taxon>Chloroflexota</taxon>
        <taxon>Ktedonobacteria</taxon>
        <taxon>Ktedonobacterales</taxon>
        <taxon>Dictyobacteraceae</taxon>
        <taxon>Dictyobacter</taxon>
    </lineage>
</organism>
<proteinExistence type="predicted"/>